<dbReference type="PROSITE" id="PS50048">
    <property type="entry name" value="ZN2_CY6_FUNGAL_2"/>
    <property type="match status" value="1"/>
</dbReference>
<evidence type="ECO:0000313" key="7">
    <source>
        <dbReference type="EMBL" id="KAJ5329814.1"/>
    </source>
</evidence>
<protein>
    <submittedName>
        <fullName evidence="8">C6 transcription factor SndA</fullName>
    </submittedName>
</protein>
<feature type="region of interest" description="Disordered" evidence="5">
    <location>
        <begin position="1"/>
        <end position="43"/>
    </location>
</feature>
<evidence type="ECO:0000313" key="8">
    <source>
        <dbReference type="EMBL" id="KAJ5354554.1"/>
    </source>
</evidence>
<keyword evidence="9" id="KW-1185">Reference proteome</keyword>
<dbReference type="EMBL" id="JAPZBR010000004">
    <property type="protein sequence ID" value="KAJ5354554.1"/>
    <property type="molecule type" value="Genomic_DNA"/>
</dbReference>
<comment type="caution">
    <text evidence="8">The sequence shown here is derived from an EMBL/GenBank/DDBJ whole genome shotgun (WGS) entry which is preliminary data.</text>
</comment>
<evidence type="ECO:0000256" key="3">
    <source>
        <dbReference type="ARBA" id="ARBA00023163"/>
    </source>
</evidence>
<feature type="compositionally biased region" description="Gly residues" evidence="5">
    <location>
        <begin position="19"/>
        <end position="32"/>
    </location>
</feature>
<reference evidence="8" key="1">
    <citation type="submission" date="2022-12" db="EMBL/GenBank/DDBJ databases">
        <authorList>
            <person name="Petersen C."/>
        </authorList>
    </citation>
    <scope>NUCLEOTIDE SEQUENCE</scope>
    <source>
        <strain evidence="7">IBT 35673</strain>
        <strain evidence="8">IBT 35675</strain>
    </source>
</reference>
<sequence length="183" mass="20189">MSEPIPRGYRPLAPRTQLLGGGDGGASPGGGSAPEEKRMRRASTACTECQRRRTRCTGPPYCTECSTHARDCVFDEAADRRRKASAKRTQDQLDHFRSFLDDLINLIRESDGQTVQLIVDTIRSGADPRQIRDTLTQILENDVGQPGSLSNQGPHDPNLTLNFNPNNNNNTNNMGSYYGNSPR</sequence>
<dbReference type="AlphaFoldDB" id="A0A9W9R8E4"/>
<proteinExistence type="predicted"/>
<dbReference type="GO" id="GO:0008270">
    <property type="term" value="F:zinc ion binding"/>
    <property type="evidence" value="ECO:0007669"/>
    <property type="project" value="InterPro"/>
</dbReference>
<evidence type="ECO:0000256" key="2">
    <source>
        <dbReference type="ARBA" id="ARBA00023125"/>
    </source>
</evidence>
<keyword evidence="1" id="KW-0805">Transcription regulation</keyword>
<dbReference type="SUPFAM" id="SSF57701">
    <property type="entry name" value="Zn2/Cys6 DNA-binding domain"/>
    <property type="match status" value="1"/>
</dbReference>
<dbReference type="Proteomes" id="UP001147695">
    <property type="component" value="Unassembled WGS sequence"/>
</dbReference>
<reference evidence="8" key="2">
    <citation type="journal article" date="2023" name="IMA Fungus">
        <title>Comparative genomic study of the Penicillium genus elucidates a diverse pangenome and 15 lateral gene transfer events.</title>
        <authorList>
            <person name="Petersen C."/>
            <person name="Sorensen T."/>
            <person name="Nielsen M.R."/>
            <person name="Sondergaard T.E."/>
            <person name="Sorensen J.L."/>
            <person name="Fitzpatrick D.A."/>
            <person name="Frisvad J.C."/>
            <person name="Nielsen K.L."/>
        </authorList>
    </citation>
    <scope>NUCLEOTIDE SEQUENCE</scope>
    <source>
        <strain evidence="7">IBT 35673</strain>
        <strain evidence="8">IBT 35675</strain>
    </source>
</reference>
<dbReference type="CDD" id="cd00067">
    <property type="entry name" value="GAL4"/>
    <property type="match status" value="1"/>
</dbReference>
<dbReference type="GO" id="GO:0003677">
    <property type="term" value="F:DNA binding"/>
    <property type="evidence" value="ECO:0007669"/>
    <property type="project" value="UniProtKB-KW"/>
</dbReference>
<dbReference type="PANTHER" id="PTHR47256:SF1">
    <property type="entry name" value="ZN(II)2CYS6 TRANSCRIPTION FACTOR (EUROFUNG)"/>
    <property type="match status" value="1"/>
</dbReference>
<keyword evidence="4" id="KW-0539">Nucleus</keyword>
<name>A0A9W9R8E4_PENBR</name>
<accession>A0A9W9R8E4</accession>
<evidence type="ECO:0000313" key="9">
    <source>
        <dbReference type="Proteomes" id="UP001148299"/>
    </source>
</evidence>
<dbReference type="EMBL" id="JAPZBQ010000005">
    <property type="protein sequence ID" value="KAJ5329814.1"/>
    <property type="molecule type" value="Genomic_DNA"/>
</dbReference>
<keyword evidence="2" id="KW-0238">DNA-binding</keyword>
<dbReference type="Gene3D" id="4.10.240.10">
    <property type="entry name" value="Zn(2)-C6 fungal-type DNA-binding domain"/>
    <property type="match status" value="1"/>
</dbReference>
<feature type="compositionally biased region" description="Polar residues" evidence="5">
    <location>
        <begin position="174"/>
        <end position="183"/>
    </location>
</feature>
<dbReference type="InterPro" id="IPR001138">
    <property type="entry name" value="Zn2Cys6_DnaBD"/>
</dbReference>
<dbReference type="GO" id="GO:0000981">
    <property type="term" value="F:DNA-binding transcription factor activity, RNA polymerase II-specific"/>
    <property type="evidence" value="ECO:0007669"/>
    <property type="project" value="InterPro"/>
</dbReference>
<feature type="region of interest" description="Disordered" evidence="5">
    <location>
        <begin position="142"/>
        <end position="183"/>
    </location>
</feature>
<dbReference type="SMART" id="SM00066">
    <property type="entry name" value="GAL4"/>
    <property type="match status" value="1"/>
</dbReference>
<evidence type="ECO:0000259" key="6">
    <source>
        <dbReference type="PROSITE" id="PS50048"/>
    </source>
</evidence>
<evidence type="ECO:0000256" key="5">
    <source>
        <dbReference type="SAM" id="MobiDB-lite"/>
    </source>
</evidence>
<dbReference type="InterPro" id="IPR053187">
    <property type="entry name" value="Notoamide_regulator"/>
</dbReference>
<organism evidence="8 9">
    <name type="scientific">Penicillium brevicompactum</name>
    <dbReference type="NCBI Taxonomy" id="5074"/>
    <lineage>
        <taxon>Eukaryota</taxon>
        <taxon>Fungi</taxon>
        <taxon>Dikarya</taxon>
        <taxon>Ascomycota</taxon>
        <taxon>Pezizomycotina</taxon>
        <taxon>Eurotiomycetes</taxon>
        <taxon>Eurotiomycetidae</taxon>
        <taxon>Eurotiales</taxon>
        <taxon>Aspergillaceae</taxon>
        <taxon>Penicillium</taxon>
    </lineage>
</organism>
<feature type="domain" description="Zn(2)-C6 fungal-type" evidence="6">
    <location>
        <begin position="45"/>
        <end position="74"/>
    </location>
</feature>
<keyword evidence="3" id="KW-0804">Transcription</keyword>
<evidence type="ECO:0000256" key="4">
    <source>
        <dbReference type="ARBA" id="ARBA00023242"/>
    </source>
</evidence>
<dbReference type="PANTHER" id="PTHR47256">
    <property type="entry name" value="ZN(II)2CYS6 TRANSCRIPTION FACTOR (EUROFUNG)-RELATED"/>
    <property type="match status" value="1"/>
</dbReference>
<dbReference type="Proteomes" id="UP001148299">
    <property type="component" value="Unassembled WGS sequence"/>
</dbReference>
<evidence type="ECO:0000256" key="1">
    <source>
        <dbReference type="ARBA" id="ARBA00023015"/>
    </source>
</evidence>
<feature type="compositionally biased region" description="Low complexity" evidence="5">
    <location>
        <begin position="157"/>
        <end position="173"/>
    </location>
</feature>
<gene>
    <name evidence="7" type="ORF">N7452_010204</name>
    <name evidence="8" type="ORF">N7541_005598</name>
</gene>
<dbReference type="InterPro" id="IPR036864">
    <property type="entry name" value="Zn2-C6_fun-type_DNA-bd_sf"/>
</dbReference>